<organism evidence="4 5">
    <name type="scientific">Micromonospora maris</name>
    <dbReference type="NCBI Taxonomy" id="1003110"/>
    <lineage>
        <taxon>Bacteria</taxon>
        <taxon>Bacillati</taxon>
        <taxon>Actinomycetota</taxon>
        <taxon>Actinomycetes</taxon>
        <taxon>Micromonosporales</taxon>
        <taxon>Micromonosporaceae</taxon>
        <taxon>Micromonospora</taxon>
    </lineage>
</organism>
<dbReference type="Pfam" id="PF05378">
    <property type="entry name" value="Hydant_A_N"/>
    <property type="match status" value="1"/>
</dbReference>
<dbReference type="GO" id="GO:0006749">
    <property type="term" value="P:glutathione metabolic process"/>
    <property type="evidence" value="ECO:0007669"/>
    <property type="project" value="TreeGrafter"/>
</dbReference>
<evidence type="ECO:0000259" key="3">
    <source>
        <dbReference type="Pfam" id="PF19278"/>
    </source>
</evidence>
<dbReference type="Proteomes" id="UP000053246">
    <property type="component" value="Unassembled WGS sequence"/>
</dbReference>
<dbReference type="InterPro" id="IPR008040">
    <property type="entry name" value="Hydant_A_N"/>
</dbReference>
<dbReference type="InterPro" id="IPR002821">
    <property type="entry name" value="Hydantoinase_A"/>
</dbReference>
<feature type="domain" description="Hydantoinase A/oxoprolinase" evidence="1">
    <location>
        <begin position="198"/>
        <end position="484"/>
    </location>
</feature>
<comment type="caution">
    <text evidence="4">The sequence shown here is derived from an EMBL/GenBank/DDBJ whole genome shotgun (WGS) entry which is preliminary data.</text>
</comment>
<evidence type="ECO:0000313" key="5">
    <source>
        <dbReference type="Proteomes" id="UP000053246"/>
    </source>
</evidence>
<dbReference type="GO" id="GO:0005829">
    <property type="term" value="C:cytosol"/>
    <property type="evidence" value="ECO:0007669"/>
    <property type="project" value="TreeGrafter"/>
</dbReference>
<dbReference type="Pfam" id="PF01968">
    <property type="entry name" value="Hydantoinase_A"/>
    <property type="match status" value="1"/>
</dbReference>
<dbReference type="InterPro" id="IPR043129">
    <property type="entry name" value="ATPase_NBD"/>
</dbReference>
<dbReference type="SUPFAM" id="SSF53067">
    <property type="entry name" value="Actin-like ATPase domain"/>
    <property type="match status" value="1"/>
</dbReference>
<sequence>MLCIGVDIGGTFTDVIVYEPATARLAEAKTLSTPHDPAAAIFEGLAKLGVSLDAVDRFVHGTTRVTNALLEGSGAPVSVVTTDGFRDVLEMGLGHRPQLYSVKEAARPSLVPRSLRHTLRERVAADGSVIEALDTSHLDEVLDRVAAAGPGTVAVCLLHSYRNPAHERAAARRLAERYPNLVCTVSSDVVPEQGEYERFATTVLNASVRGTVADYLRGLGTALAGAGYLHPLSIMTSSGGVVSTDEASRLPINLALSGPAGGVAAAVYVAGLAGHSNVITCDIGGTSTDVCLIKDGAPLMTSDGTIAGYPNRTFQVEINTIGAGGGSIAWRDLGGELRIGPRSAGSTPGPACYGRGGTEPTTTDAHLLVGHLDPQESLGGEVQLDPAPAQAATEVLAEQLGLDAMELAHGILRLATIKMTSAIKEISVARGHDPRDFVLMPFGGAGPMHATALADELGISRVLVPPVPGNFSALGFVTARARHDYVRTVLAAADESGLASARAVVAELEDAARAQLKAEDGVEADQVSFALTVGMRFRGQSHHLAVAVDGLPATAEDLVAAFHAAYAERYAYVRTDHPAEIVNCRLTAFGPSPVVRFAAPSGGEAQPERTRLYGPDGWVDAAVWRRSELGPGIRVTGPAVVRENGSTTVVGAGWSGAADEHGNLLLTRD</sequence>
<accession>A0A9X0HZV0</accession>
<proteinExistence type="predicted"/>
<dbReference type="GO" id="GO:0017168">
    <property type="term" value="F:5-oxoprolinase (ATP-hydrolyzing) activity"/>
    <property type="evidence" value="ECO:0007669"/>
    <property type="project" value="TreeGrafter"/>
</dbReference>
<dbReference type="OMA" id="HAMTVSV"/>
<dbReference type="RefSeq" id="WP_013733329.1">
    <property type="nucleotide sequence ID" value="NZ_LMWI01000002.1"/>
</dbReference>
<evidence type="ECO:0000259" key="2">
    <source>
        <dbReference type="Pfam" id="PF05378"/>
    </source>
</evidence>
<dbReference type="EMBL" id="LMWI01000002">
    <property type="protein sequence ID" value="KUJ44167.1"/>
    <property type="molecule type" value="Genomic_DNA"/>
</dbReference>
<keyword evidence="5" id="KW-1185">Reference proteome</keyword>
<protein>
    <submittedName>
        <fullName evidence="4">5-oxoprolinase</fullName>
    </submittedName>
</protein>
<evidence type="ECO:0000259" key="1">
    <source>
        <dbReference type="Pfam" id="PF01968"/>
    </source>
</evidence>
<reference evidence="4 5" key="1">
    <citation type="submission" date="2015-10" db="EMBL/GenBank/DDBJ databases">
        <authorList>
            <person name="Ju K.-S."/>
            <person name="Doroghazi J.R."/>
            <person name="Metcalf W.W."/>
        </authorList>
    </citation>
    <scope>NUCLEOTIDE SEQUENCE [LARGE SCALE GENOMIC DNA]</scope>
    <source>
        <strain evidence="4 5">NRRL B-24793</strain>
    </source>
</reference>
<feature type="domain" description="Acetophenone carboxylase-like C-terminal" evidence="3">
    <location>
        <begin position="503"/>
        <end position="662"/>
    </location>
</feature>
<name>A0A9X0HZV0_9ACTN</name>
<dbReference type="AlphaFoldDB" id="A0A9X0HZV0"/>
<dbReference type="PANTHER" id="PTHR11365">
    <property type="entry name" value="5-OXOPROLINASE RELATED"/>
    <property type="match status" value="1"/>
</dbReference>
<evidence type="ECO:0000313" key="4">
    <source>
        <dbReference type="EMBL" id="KUJ44167.1"/>
    </source>
</evidence>
<dbReference type="InterPro" id="IPR045079">
    <property type="entry name" value="Oxoprolinase-like"/>
</dbReference>
<dbReference type="Pfam" id="PF19278">
    <property type="entry name" value="Hydant_A_C"/>
    <property type="match status" value="1"/>
</dbReference>
<dbReference type="InterPro" id="IPR049517">
    <property type="entry name" value="ACX-like_C"/>
</dbReference>
<dbReference type="PANTHER" id="PTHR11365:SF23">
    <property type="entry name" value="HYPOTHETICAL 5-OXOPROLINASE (EUROFUNG)-RELATED"/>
    <property type="match status" value="1"/>
</dbReference>
<feature type="domain" description="Hydantoinase/oxoprolinase N-terminal" evidence="2">
    <location>
        <begin position="4"/>
        <end position="176"/>
    </location>
</feature>
<gene>
    <name evidence="4" type="ORF">ADL17_13095</name>
</gene>